<dbReference type="AlphaFoldDB" id="A0A0E3UXL4"/>
<dbReference type="GO" id="GO:0003824">
    <property type="term" value="F:catalytic activity"/>
    <property type="evidence" value="ECO:0007669"/>
    <property type="project" value="UniProtKB-ARBA"/>
</dbReference>
<evidence type="ECO:0000313" key="2">
    <source>
        <dbReference type="Proteomes" id="UP000033109"/>
    </source>
</evidence>
<name>A0A0E3UXL4_9BACT</name>
<dbReference type="InterPro" id="IPR029056">
    <property type="entry name" value="Ribokinase-like"/>
</dbReference>
<dbReference type="RefSeq" id="WP_046312147.1">
    <property type="nucleotide sequence ID" value="NZ_CBCSCY010000029.1"/>
</dbReference>
<gene>
    <name evidence="1" type="ORF">PKOR_16330</name>
</gene>
<proteinExistence type="predicted"/>
<dbReference type="SUPFAM" id="SSF52309">
    <property type="entry name" value="N-(deoxy)ribosyltransferase-like"/>
    <property type="match status" value="1"/>
</dbReference>
<evidence type="ECO:0008006" key="3">
    <source>
        <dbReference type="Google" id="ProtNLM"/>
    </source>
</evidence>
<dbReference type="PATRIC" id="fig|400092.3.peg.3580"/>
<dbReference type="KEGG" id="pko:PKOR_16330"/>
<organism evidence="1 2">
    <name type="scientific">Pontibacter korlensis</name>
    <dbReference type="NCBI Taxonomy" id="400092"/>
    <lineage>
        <taxon>Bacteria</taxon>
        <taxon>Pseudomonadati</taxon>
        <taxon>Bacteroidota</taxon>
        <taxon>Cytophagia</taxon>
        <taxon>Cytophagales</taxon>
        <taxon>Hymenobacteraceae</taxon>
        <taxon>Pontibacter</taxon>
    </lineage>
</organism>
<dbReference type="Proteomes" id="UP000033109">
    <property type="component" value="Chromosome"/>
</dbReference>
<protein>
    <recommendedName>
        <fullName evidence="3">Carbohydrate kinase PfkB domain-containing protein</fullName>
    </recommendedName>
</protein>
<evidence type="ECO:0000313" key="1">
    <source>
        <dbReference type="EMBL" id="AKD04367.1"/>
    </source>
</evidence>
<reference evidence="1 2" key="1">
    <citation type="journal article" date="2015" name="Sci. Rep.">
        <title>Unraveling adaptation of Pontibacter korlensis to radiation and infertility in desert through complete genome and comparative transcriptomic analysis.</title>
        <authorList>
            <person name="Dai J."/>
            <person name="Dai W."/>
            <person name="Qiu C."/>
            <person name="Yang Z."/>
            <person name="Zhang Y."/>
            <person name="Zhou M."/>
            <person name="Zhang L."/>
            <person name="Fang C."/>
            <person name="Gao Q."/>
            <person name="Yang Q."/>
            <person name="Li X."/>
            <person name="Wang Z."/>
            <person name="Wang Z."/>
            <person name="Jia Z."/>
            <person name="Chen X."/>
        </authorList>
    </citation>
    <scope>NUCLEOTIDE SEQUENCE [LARGE SCALE GENOMIC DNA]</scope>
    <source>
        <strain evidence="1 2">X14-1T</strain>
    </source>
</reference>
<dbReference type="EMBL" id="CP009621">
    <property type="protein sequence ID" value="AKD04367.1"/>
    <property type="molecule type" value="Genomic_DNA"/>
</dbReference>
<dbReference type="OrthoDB" id="9813569at2"/>
<dbReference type="STRING" id="400092.PKOR_16330"/>
<dbReference type="Gene3D" id="3.40.1190.20">
    <property type="match status" value="1"/>
</dbReference>
<dbReference type="HOGENOM" id="CLU_051485_0_0_10"/>
<accession>A0A0E3UXL4</accession>
<dbReference type="Pfam" id="PF05014">
    <property type="entry name" value="Nuc_deoxyrib_tr"/>
    <property type="match status" value="1"/>
</dbReference>
<dbReference type="Gene3D" id="3.40.50.450">
    <property type="match status" value="1"/>
</dbReference>
<dbReference type="SUPFAM" id="SSF53613">
    <property type="entry name" value="Ribokinase-like"/>
    <property type="match status" value="1"/>
</dbReference>
<keyword evidence="2" id="KW-1185">Reference proteome</keyword>
<sequence length="448" mass="50174">MDANAKICLIGDIVTDVTLKGASSEEYKVRLGGIVHAARGLWAIGVPYTVAYFAPDYLDKEIHNYLSRHGCSAVYKIGSVTGAPYVFLIEEVKEAGHQGYQFLLRDQIKVHFDETTWNENIVGGDFTDYIFVSGNYDIAAAISWLSEEAKIHIDLANNVEDLHMFEIMNRRLSTIFLSTSSTLFQTNFVESFRSFAKPFERYAKQLILKENRGGSRGIDFLSDEVVSVPAQTQPIMHSVGVGDVYNSTFVFQHSSGTLKEAMTYASWIATEYALTTFPDDFAKSALRTLATKAEDLISLGGVSLPWEARKSINIYIAAPDFDFVNVEPIDKLFHSLRYHNFNPRRPVQENGQMEKNALTTRKQELYCKDMVLLDECLILVAVLLYNDPGTLIEIGLAAAQGKPTIVYDPYQIAENCMLTQLPTLVSSDLDEVISEVFIQSSKLKTNEQ</sequence>
<dbReference type="InterPro" id="IPR007710">
    <property type="entry name" value="Nucleoside_deoxyribTrfase"/>
</dbReference>